<keyword evidence="4 7" id="KW-0560">Oxidoreductase</keyword>
<dbReference type="GO" id="GO:0020037">
    <property type="term" value="F:heme binding"/>
    <property type="evidence" value="ECO:0007669"/>
    <property type="project" value="InterPro"/>
</dbReference>
<accession>A0A200R878</accession>
<dbReference type="Proteomes" id="UP000195402">
    <property type="component" value="Unassembled WGS sequence"/>
</dbReference>
<dbReference type="OrthoDB" id="442633at2759"/>
<keyword evidence="9" id="KW-1185">Reference proteome</keyword>
<protein>
    <submittedName>
        <fullName evidence="8">Cytochrome P450</fullName>
    </submittedName>
</protein>
<reference evidence="8 9" key="1">
    <citation type="journal article" date="2017" name="Mol. Plant">
        <title>The Genome of Medicinal Plant Macleaya cordata Provides New Insights into Benzylisoquinoline Alkaloids Metabolism.</title>
        <authorList>
            <person name="Liu X."/>
            <person name="Liu Y."/>
            <person name="Huang P."/>
            <person name="Ma Y."/>
            <person name="Qing Z."/>
            <person name="Tang Q."/>
            <person name="Cao H."/>
            <person name="Cheng P."/>
            <person name="Zheng Y."/>
            <person name="Yuan Z."/>
            <person name="Zhou Y."/>
            <person name="Liu J."/>
            <person name="Tang Z."/>
            <person name="Zhuo Y."/>
            <person name="Zhang Y."/>
            <person name="Yu L."/>
            <person name="Huang J."/>
            <person name="Yang P."/>
            <person name="Peng Q."/>
            <person name="Zhang J."/>
            <person name="Jiang W."/>
            <person name="Zhang Z."/>
            <person name="Lin K."/>
            <person name="Ro D.K."/>
            <person name="Chen X."/>
            <person name="Xiong X."/>
            <person name="Shang Y."/>
            <person name="Huang S."/>
            <person name="Zeng J."/>
        </authorList>
    </citation>
    <scope>NUCLEOTIDE SEQUENCE [LARGE SCALE GENOMIC DNA]</scope>
    <source>
        <strain evidence="9">cv. BLH2017</strain>
        <tissue evidence="8">Root</tissue>
    </source>
</reference>
<dbReference type="PRINTS" id="PR00463">
    <property type="entry name" value="EP450I"/>
</dbReference>
<comment type="cofactor">
    <cofactor evidence="1 6">
        <name>heme</name>
        <dbReference type="ChEBI" id="CHEBI:30413"/>
    </cofactor>
</comment>
<comment type="caution">
    <text evidence="8">The sequence shown here is derived from an EMBL/GenBank/DDBJ whole genome shotgun (WGS) entry which is preliminary data.</text>
</comment>
<gene>
    <name evidence="8" type="ORF">BVC80_1227g5</name>
</gene>
<evidence type="ECO:0000256" key="6">
    <source>
        <dbReference type="PIRSR" id="PIRSR602401-1"/>
    </source>
</evidence>
<evidence type="ECO:0000256" key="1">
    <source>
        <dbReference type="ARBA" id="ARBA00001971"/>
    </source>
</evidence>
<dbReference type="PANTHER" id="PTHR24286:SF221">
    <property type="entry name" value="TAXADIENE 5-ALPHA HYDROXYLASE"/>
    <property type="match status" value="1"/>
</dbReference>
<feature type="binding site" description="axial binding residue" evidence="6">
    <location>
        <position position="432"/>
    </location>
    <ligand>
        <name>heme</name>
        <dbReference type="ChEBI" id="CHEBI:30413"/>
    </ligand>
    <ligandPart>
        <name>Fe</name>
        <dbReference type="ChEBI" id="CHEBI:18248"/>
    </ligandPart>
</feature>
<dbReference type="GO" id="GO:0005506">
    <property type="term" value="F:iron ion binding"/>
    <property type="evidence" value="ECO:0007669"/>
    <property type="project" value="InterPro"/>
</dbReference>
<evidence type="ECO:0000256" key="4">
    <source>
        <dbReference type="ARBA" id="ARBA00023002"/>
    </source>
</evidence>
<evidence type="ECO:0000256" key="5">
    <source>
        <dbReference type="ARBA" id="ARBA00023004"/>
    </source>
</evidence>
<sequence>MALEMNFFLSILLSLLSILLYFISLIHKNKNNNNNNNKNRSKKKKLPPGDLGLPWIGETLEFYRAQRNNRIFEEFVQPRTTKHGTIFKTRLIGSPTVVVSGAAANRFFLSNEFKLVVSSWPSASVQLMGKNSIMEKQGDHHRCIRAVIAASLSCSGLETLVPKICNSVEVHLNTHWQGQETIGLFRSTKVLTFSIVFECLFGIKVEPGMLEMFERVLEGVFAPPVEFPGSKFWRAKKARMEIERMLVNIVRNKRKEMEMEGEEEDGMLLSRLVASLIRGEIKEEEVLDNIVLLVFAAHDTTSFAIAMVCRMLAHHPNCYERLLQEHIEIMDSKKQGETLTLEDTHKMKYTWQVARESMRLFPPIFGSFRKAIVDIEYEGFTIPKGWKILWTTYGSHYDPQNFSDPLSFDPSRFEEPVPPYVFVPFGGGPRICAGYQLAKSNILVFLHFMVTRYNWSLVHPDEPITIDPLPFPYHGMPIKIAPKFL</sequence>
<evidence type="ECO:0000313" key="8">
    <source>
        <dbReference type="EMBL" id="OVA18932.1"/>
    </source>
</evidence>
<comment type="similarity">
    <text evidence="2 7">Belongs to the cytochrome P450 family.</text>
</comment>
<dbReference type="Pfam" id="PF00067">
    <property type="entry name" value="p450"/>
    <property type="match status" value="1"/>
</dbReference>
<dbReference type="GO" id="GO:0016125">
    <property type="term" value="P:sterol metabolic process"/>
    <property type="evidence" value="ECO:0007669"/>
    <property type="project" value="TreeGrafter"/>
</dbReference>
<dbReference type="PROSITE" id="PS00086">
    <property type="entry name" value="CYTOCHROME_P450"/>
    <property type="match status" value="1"/>
</dbReference>
<name>A0A200R878_MACCD</name>
<dbReference type="PRINTS" id="PR00385">
    <property type="entry name" value="P450"/>
</dbReference>
<organism evidence="8 9">
    <name type="scientific">Macleaya cordata</name>
    <name type="common">Five-seeded plume-poppy</name>
    <name type="synonym">Bocconia cordata</name>
    <dbReference type="NCBI Taxonomy" id="56857"/>
    <lineage>
        <taxon>Eukaryota</taxon>
        <taxon>Viridiplantae</taxon>
        <taxon>Streptophyta</taxon>
        <taxon>Embryophyta</taxon>
        <taxon>Tracheophyta</taxon>
        <taxon>Spermatophyta</taxon>
        <taxon>Magnoliopsida</taxon>
        <taxon>Ranunculales</taxon>
        <taxon>Papaveraceae</taxon>
        <taxon>Papaveroideae</taxon>
        <taxon>Macleaya</taxon>
    </lineage>
</organism>
<dbReference type="CDD" id="cd11043">
    <property type="entry name" value="CYP90-like"/>
    <property type="match status" value="1"/>
</dbReference>
<dbReference type="GO" id="GO:0016705">
    <property type="term" value="F:oxidoreductase activity, acting on paired donors, with incorporation or reduction of molecular oxygen"/>
    <property type="evidence" value="ECO:0007669"/>
    <property type="project" value="InterPro"/>
</dbReference>
<keyword evidence="3 6" id="KW-0479">Metal-binding</keyword>
<evidence type="ECO:0000256" key="3">
    <source>
        <dbReference type="ARBA" id="ARBA00022723"/>
    </source>
</evidence>
<dbReference type="InterPro" id="IPR017972">
    <property type="entry name" value="Cyt_P450_CS"/>
</dbReference>
<evidence type="ECO:0000256" key="7">
    <source>
        <dbReference type="RuleBase" id="RU000461"/>
    </source>
</evidence>
<dbReference type="GO" id="GO:0004497">
    <property type="term" value="F:monooxygenase activity"/>
    <property type="evidence" value="ECO:0007669"/>
    <property type="project" value="UniProtKB-KW"/>
</dbReference>
<evidence type="ECO:0000256" key="2">
    <source>
        <dbReference type="ARBA" id="ARBA00010617"/>
    </source>
</evidence>
<keyword evidence="7" id="KW-0503">Monooxygenase</keyword>
<keyword evidence="5 6" id="KW-0408">Iron</keyword>
<dbReference type="FunCoup" id="A0A200R878">
    <property type="interactions" value="129"/>
</dbReference>
<dbReference type="AlphaFoldDB" id="A0A200R878"/>
<dbReference type="InterPro" id="IPR002401">
    <property type="entry name" value="Cyt_P450_E_grp-I"/>
</dbReference>
<keyword evidence="6 7" id="KW-0349">Heme</keyword>
<dbReference type="PANTHER" id="PTHR24286">
    <property type="entry name" value="CYTOCHROME P450 26"/>
    <property type="match status" value="1"/>
</dbReference>
<dbReference type="FunFam" id="1.10.630.10:FF:000022">
    <property type="entry name" value="Taxadiene 5-alpha hydroxylase"/>
    <property type="match status" value="1"/>
</dbReference>
<dbReference type="SUPFAM" id="SSF48264">
    <property type="entry name" value="Cytochrome P450"/>
    <property type="match status" value="1"/>
</dbReference>
<dbReference type="STRING" id="56857.A0A200R878"/>
<dbReference type="EMBL" id="MVGT01000347">
    <property type="protein sequence ID" value="OVA18932.1"/>
    <property type="molecule type" value="Genomic_DNA"/>
</dbReference>
<dbReference type="GO" id="GO:0033075">
    <property type="term" value="P:isoquinoline alkaloid biosynthetic process"/>
    <property type="evidence" value="ECO:0007669"/>
    <property type="project" value="UniProtKB-ARBA"/>
</dbReference>
<proteinExistence type="inferred from homology"/>
<evidence type="ECO:0000313" key="9">
    <source>
        <dbReference type="Proteomes" id="UP000195402"/>
    </source>
</evidence>
<dbReference type="Gene3D" id="1.10.630.10">
    <property type="entry name" value="Cytochrome P450"/>
    <property type="match status" value="1"/>
</dbReference>
<dbReference type="InterPro" id="IPR001128">
    <property type="entry name" value="Cyt_P450"/>
</dbReference>
<dbReference type="InterPro" id="IPR036396">
    <property type="entry name" value="Cyt_P450_sf"/>
</dbReference>
<dbReference type="OMA" id="THGTHYN"/>
<dbReference type="InParanoid" id="A0A200R878"/>